<reference evidence="2" key="1">
    <citation type="submission" date="2015-04" db="EMBL/GenBank/DDBJ databases">
        <authorList>
            <consortium name="Pathogen Informatics"/>
        </authorList>
    </citation>
    <scope>NUCLEOTIDE SEQUENCE [LARGE SCALE GENOMIC DNA]</scope>
    <source>
        <strain evidence="2">8A</strain>
    </source>
</reference>
<comment type="caution">
    <text evidence="2">The sequence shown here is derived from an EMBL/GenBank/DDBJ whole genome shotgun (WGS) entry which is preliminary data.</text>
</comment>
<dbReference type="OrthoDB" id="2159131at2759"/>
<protein>
    <recommendedName>
        <fullName evidence="4">CBF1-interacting co-repressor CIR N-terminal domain-containing protein</fullName>
    </recommendedName>
</protein>
<keyword evidence="3" id="KW-1185">Reference proteome</keyword>
<dbReference type="OMA" id="IKKGHYI"/>
<gene>
    <name evidence="2" type="ORF">PGAL8A_00013900</name>
</gene>
<evidence type="ECO:0000313" key="3">
    <source>
        <dbReference type="Proteomes" id="UP000220797"/>
    </source>
</evidence>
<organism evidence="2 3">
    <name type="scientific">Plasmodium gallinaceum</name>
    <dbReference type="NCBI Taxonomy" id="5849"/>
    <lineage>
        <taxon>Eukaryota</taxon>
        <taxon>Sar</taxon>
        <taxon>Alveolata</taxon>
        <taxon>Apicomplexa</taxon>
        <taxon>Aconoidasida</taxon>
        <taxon>Haemosporida</taxon>
        <taxon>Plasmodiidae</taxon>
        <taxon>Plasmodium</taxon>
        <taxon>Plasmodium (Haemamoeba)</taxon>
    </lineage>
</organism>
<evidence type="ECO:0008006" key="4">
    <source>
        <dbReference type="Google" id="ProtNLM"/>
    </source>
</evidence>
<dbReference type="Proteomes" id="UP000220797">
    <property type="component" value="Unassembled WGS sequence"/>
</dbReference>
<evidence type="ECO:0000313" key="2">
    <source>
        <dbReference type="EMBL" id="CRG95370.1"/>
    </source>
</evidence>
<proteinExistence type="predicted"/>
<dbReference type="GeneID" id="39728661"/>
<feature type="region of interest" description="Disordered" evidence="1">
    <location>
        <begin position="216"/>
        <end position="241"/>
    </location>
</feature>
<dbReference type="AlphaFoldDB" id="A0A1J1GVQ8"/>
<dbReference type="EMBL" id="CVMV01000033">
    <property type="protein sequence ID" value="CRG95370.1"/>
    <property type="molecule type" value="Genomic_DNA"/>
</dbReference>
<sequence>MGGHGGLNILPQKKWNVYRNDVQYKVNYDENKLIKEKGEIERKKNEHLFENYINELKNNINNNEGKIEYNEHINLFIEEEKEINRRKKLHEEYLIKNGHYIYNDNKFNGINCIYDKTNNTKIISDFDKIKISQNQWFLNRQKNVFLKNDGIELDNKNNTTLNKCYSGVKEKFLQKKTFCENEVRENDTDTFKYENKKKKESKNKYEHIKKLIKYKKEKEKKKNKRKKEKKMKMKIKMRKEL</sequence>
<accession>A0A1J1GVQ8</accession>
<name>A0A1J1GVQ8_PLAGA</name>
<feature type="compositionally biased region" description="Basic residues" evidence="1">
    <location>
        <begin position="218"/>
        <end position="241"/>
    </location>
</feature>
<dbReference type="VEuPathDB" id="PlasmoDB:PGAL8A_00013900"/>
<evidence type="ECO:0000256" key="1">
    <source>
        <dbReference type="SAM" id="MobiDB-lite"/>
    </source>
</evidence>
<dbReference type="RefSeq" id="XP_028528181.1">
    <property type="nucleotide sequence ID" value="XM_028671539.1"/>
</dbReference>